<evidence type="ECO:0000313" key="1">
    <source>
        <dbReference type="EMBL" id="BDP43352.1"/>
    </source>
</evidence>
<dbReference type="EMBL" id="AP026561">
    <property type="protein sequence ID" value="BDP43352.1"/>
    <property type="molecule type" value="Genomic_DNA"/>
</dbReference>
<organism evidence="1 2">
    <name type="scientific">Deinococcus aetherius</name>
    <dbReference type="NCBI Taxonomy" id="200252"/>
    <lineage>
        <taxon>Bacteria</taxon>
        <taxon>Thermotogati</taxon>
        <taxon>Deinococcota</taxon>
        <taxon>Deinococci</taxon>
        <taxon>Deinococcales</taxon>
        <taxon>Deinococcaceae</taxon>
        <taxon>Deinococcus</taxon>
    </lineage>
</organism>
<reference evidence="1" key="1">
    <citation type="submission" date="2022-07" db="EMBL/GenBank/DDBJ databases">
        <title>Complete Genome Sequence of the Radioresistant Bacterium Deinococcus aetherius ST0316, Isolated from the Air Dust collected in Lower Stratosphere above Japan.</title>
        <authorList>
            <person name="Satoh K."/>
            <person name="Hagiwara K."/>
            <person name="Katsumata K."/>
            <person name="Kubo A."/>
            <person name="Yokobori S."/>
            <person name="Yamagishi A."/>
            <person name="Oono Y."/>
            <person name="Narumi I."/>
        </authorList>
    </citation>
    <scope>NUCLEOTIDE SEQUENCE</scope>
    <source>
        <strain evidence="1">ST0316</strain>
        <plasmid evidence="1">pDAETH-1</plasmid>
    </source>
</reference>
<evidence type="ECO:0000313" key="2">
    <source>
        <dbReference type="Proteomes" id="UP001064971"/>
    </source>
</evidence>
<keyword evidence="1" id="KW-0614">Plasmid</keyword>
<name>A0ABN6RJ22_9DEIO</name>
<dbReference type="Proteomes" id="UP001064971">
    <property type="component" value="Plasmid pDAETH-1"/>
</dbReference>
<accession>A0ABN6RJ22</accession>
<proteinExistence type="predicted"/>
<geneLocation type="plasmid" evidence="1 2">
    <name>pDAETH-1</name>
</geneLocation>
<protein>
    <submittedName>
        <fullName evidence="1">Uncharacterized protein</fullName>
    </submittedName>
</protein>
<keyword evidence="2" id="KW-1185">Reference proteome</keyword>
<gene>
    <name evidence="1" type="ORF">DAETH_33210</name>
</gene>
<sequence length="96" mass="10573">MLLSTDLDADLVEMPPRTPPGFSVTQFFGQERREPRVPLSQGLVADLNTTLVEQFLNVTLTEWEAVVQPQSVTNNAEGKTVAIELPVGHGSLAYRH</sequence>